<evidence type="ECO:0000313" key="4">
    <source>
        <dbReference type="Proteomes" id="UP000286947"/>
    </source>
</evidence>
<dbReference type="Pfam" id="PF08241">
    <property type="entry name" value="Methyltransf_11"/>
    <property type="match status" value="1"/>
</dbReference>
<dbReference type="Gene3D" id="3.40.50.150">
    <property type="entry name" value="Vaccinia Virus protein VP39"/>
    <property type="match status" value="1"/>
</dbReference>
<sequence length="260" mass="29619">MAEEIISLDSWLSTPLGQYLLAWEQQRINKAVEDIFGYHALQLGLPSLPALENNRMPNRWLVQDHLPDQQPTQPSALVSRFDALPFAEQSIDLVVLPHTLDLAADPHATLREVSRVLVPEGRVVITCLNPASLWGLRQRRTRFLQRLGASSHFLPLGAGSLIGYWRLRDWLRLLGLEVATGSFGCYRPAFQTQKWLDRTTWMESAGDRWWPILGAAFQITAIKRIKGMRLIGPQWKTEQNKNAKGAVATQRMHQEKQQNQ</sequence>
<feature type="domain" description="Methyltransferase type 11" evidence="2">
    <location>
        <begin position="71"/>
        <end position="125"/>
    </location>
</feature>
<feature type="region of interest" description="Disordered" evidence="1">
    <location>
        <begin position="241"/>
        <end position="260"/>
    </location>
</feature>
<dbReference type="InterPro" id="IPR029063">
    <property type="entry name" value="SAM-dependent_MTases_sf"/>
</dbReference>
<dbReference type="AlphaFoldDB" id="A0A433SFG3"/>
<dbReference type="InterPro" id="IPR013216">
    <property type="entry name" value="Methyltransf_11"/>
</dbReference>
<evidence type="ECO:0000256" key="1">
    <source>
        <dbReference type="SAM" id="MobiDB-lite"/>
    </source>
</evidence>
<dbReference type="GO" id="GO:0008757">
    <property type="term" value="F:S-adenosylmethionine-dependent methyltransferase activity"/>
    <property type="evidence" value="ECO:0007669"/>
    <property type="project" value="InterPro"/>
</dbReference>
<dbReference type="Proteomes" id="UP000286947">
    <property type="component" value="Unassembled WGS sequence"/>
</dbReference>
<dbReference type="EMBL" id="PQSP01000002">
    <property type="protein sequence ID" value="RUS67462.1"/>
    <property type="molecule type" value="Genomic_DNA"/>
</dbReference>
<gene>
    <name evidence="3" type="ORF">CUZ56_01408</name>
</gene>
<accession>A0A433SFG3</accession>
<proteinExistence type="predicted"/>
<name>A0A433SFG3_9BURK</name>
<organism evidence="3 4">
    <name type="scientific">Saezia sanguinis</name>
    <dbReference type="NCBI Taxonomy" id="1965230"/>
    <lineage>
        <taxon>Bacteria</taxon>
        <taxon>Pseudomonadati</taxon>
        <taxon>Pseudomonadota</taxon>
        <taxon>Betaproteobacteria</taxon>
        <taxon>Burkholderiales</taxon>
        <taxon>Saeziaceae</taxon>
        <taxon>Saezia</taxon>
    </lineage>
</organism>
<dbReference type="SUPFAM" id="SSF53335">
    <property type="entry name" value="S-adenosyl-L-methionine-dependent methyltransferases"/>
    <property type="match status" value="1"/>
</dbReference>
<reference evidence="3 4" key="1">
    <citation type="submission" date="2018-01" db="EMBL/GenBank/DDBJ databases">
        <title>Saezia sanguinis gen. nov., sp. nov., in the order Burkholderiales isolated from human blood.</title>
        <authorList>
            <person name="Medina-Pascual M.J."/>
            <person name="Valdezate S."/>
            <person name="Monzon S."/>
            <person name="Cuesta I."/>
            <person name="Carrasco G."/>
            <person name="Villalon P."/>
            <person name="Saez-Nieto J.A."/>
        </authorList>
    </citation>
    <scope>NUCLEOTIDE SEQUENCE [LARGE SCALE GENOMIC DNA]</scope>
    <source>
        <strain evidence="3 4">CNM695-12</strain>
    </source>
</reference>
<evidence type="ECO:0000313" key="3">
    <source>
        <dbReference type="EMBL" id="RUS67462.1"/>
    </source>
</evidence>
<protein>
    <recommendedName>
        <fullName evidence="2">Methyltransferase type 11 domain-containing protein</fullName>
    </recommendedName>
</protein>
<evidence type="ECO:0000259" key="2">
    <source>
        <dbReference type="Pfam" id="PF08241"/>
    </source>
</evidence>
<dbReference type="CDD" id="cd02440">
    <property type="entry name" value="AdoMet_MTases"/>
    <property type="match status" value="1"/>
</dbReference>
<keyword evidence="4" id="KW-1185">Reference proteome</keyword>
<comment type="caution">
    <text evidence="3">The sequence shown here is derived from an EMBL/GenBank/DDBJ whole genome shotgun (WGS) entry which is preliminary data.</text>
</comment>